<evidence type="ECO:0000256" key="1">
    <source>
        <dbReference type="SAM" id="Phobius"/>
    </source>
</evidence>
<feature type="transmembrane region" description="Helical" evidence="1">
    <location>
        <begin position="24"/>
        <end position="44"/>
    </location>
</feature>
<sequence>MLLQIASEVITNLKIDARIADMELIKMIANYILIKLIFWIYLYLKKNDMISAFIRIWLWKNKSIPSFFLENEGNRIWCKLKCA</sequence>
<dbReference type="Proteomes" id="UP001162131">
    <property type="component" value="Unassembled WGS sequence"/>
</dbReference>
<protein>
    <recommendedName>
        <fullName evidence="4">ATP synthase F0 subunit 8</fullName>
    </recommendedName>
</protein>
<organism evidence="2 3">
    <name type="scientific">Blepharisma stoltei</name>
    <dbReference type="NCBI Taxonomy" id="1481888"/>
    <lineage>
        <taxon>Eukaryota</taxon>
        <taxon>Sar</taxon>
        <taxon>Alveolata</taxon>
        <taxon>Ciliophora</taxon>
        <taxon>Postciliodesmatophora</taxon>
        <taxon>Heterotrichea</taxon>
        <taxon>Heterotrichida</taxon>
        <taxon>Blepharismidae</taxon>
        <taxon>Blepharisma</taxon>
    </lineage>
</organism>
<name>A0AAU9JJN5_9CILI</name>
<dbReference type="AlphaFoldDB" id="A0AAU9JJN5"/>
<accession>A0AAU9JJN5</accession>
<keyword evidence="1" id="KW-0812">Transmembrane</keyword>
<proteinExistence type="predicted"/>
<reference evidence="2" key="1">
    <citation type="submission" date="2021-09" db="EMBL/GenBank/DDBJ databases">
        <authorList>
            <consortium name="AG Swart"/>
            <person name="Singh M."/>
            <person name="Singh A."/>
            <person name="Seah K."/>
            <person name="Emmerich C."/>
        </authorList>
    </citation>
    <scope>NUCLEOTIDE SEQUENCE</scope>
    <source>
        <strain evidence="2">ATCC30299</strain>
    </source>
</reference>
<evidence type="ECO:0008006" key="4">
    <source>
        <dbReference type="Google" id="ProtNLM"/>
    </source>
</evidence>
<keyword evidence="3" id="KW-1185">Reference proteome</keyword>
<comment type="caution">
    <text evidence="2">The sequence shown here is derived from an EMBL/GenBank/DDBJ whole genome shotgun (WGS) entry which is preliminary data.</text>
</comment>
<gene>
    <name evidence="2" type="ORF">BSTOLATCC_MIC39633</name>
</gene>
<keyword evidence="1" id="KW-0472">Membrane</keyword>
<dbReference type="EMBL" id="CAJZBQ010000039">
    <property type="protein sequence ID" value="CAG9325850.1"/>
    <property type="molecule type" value="Genomic_DNA"/>
</dbReference>
<evidence type="ECO:0000313" key="2">
    <source>
        <dbReference type="EMBL" id="CAG9325850.1"/>
    </source>
</evidence>
<keyword evidence="1" id="KW-1133">Transmembrane helix</keyword>
<evidence type="ECO:0000313" key="3">
    <source>
        <dbReference type="Proteomes" id="UP001162131"/>
    </source>
</evidence>